<organism evidence="1 2">
    <name type="scientific">Panagrolaimus sp. ES5</name>
    <dbReference type="NCBI Taxonomy" id="591445"/>
    <lineage>
        <taxon>Eukaryota</taxon>
        <taxon>Metazoa</taxon>
        <taxon>Ecdysozoa</taxon>
        <taxon>Nematoda</taxon>
        <taxon>Chromadorea</taxon>
        <taxon>Rhabditida</taxon>
        <taxon>Tylenchina</taxon>
        <taxon>Panagrolaimomorpha</taxon>
        <taxon>Panagrolaimoidea</taxon>
        <taxon>Panagrolaimidae</taxon>
        <taxon>Panagrolaimus</taxon>
    </lineage>
</organism>
<evidence type="ECO:0000313" key="2">
    <source>
        <dbReference type="WBParaSite" id="ES5_v2.g22729.t1"/>
    </source>
</evidence>
<accession>A0AC34FZ07</accession>
<protein>
    <submittedName>
        <fullName evidence="2">Uncharacterized protein</fullName>
    </submittedName>
</protein>
<proteinExistence type="predicted"/>
<name>A0AC34FZ07_9BILA</name>
<dbReference type="Proteomes" id="UP000887579">
    <property type="component" value="Unplaced"/>
</dbReference>
<reference evidence="2" key="1">
    <citation type="submission" date="2022-11" db="UniProtKB">
        <authorList>
            <consortium name="WormBaseParasite"/>
        </authorList>
    </citation>
    <scope>IDENTIFICATION</scope>
</reference>
<sequence>MKNYENVVKQSSNSRQLAKASASASASINQSENVNQVPTHVELESANAYQQLTPSSLLNPSVSVSETTPQLSKF</sequence>
<evidence type="ECO:0000313" key="1">
    <source>
        <dbReference type="Proteomes" id="UP000887579"/>
    </source>
</evidence>
<dbReference type="WBParaSite" id="ES5_v2.g22729.t1">
    <property type="protein sequence ID" value="ES5_v2.g22729.t1"/>
    <property type="gene ID" value="ES5_v2.g22729"/>
</dbReference>